<dbReference type="EMBL" id="AAXF02000044">
    <property type="protein sequence ID" value="EDO12746.1"/>
    <property type="molecule type" value="Genomic_DNA"/>
</dbReference>
<comment type="caution">
    <text evidence="2">The sequence shown here is derived from an EMBL/GenBank/DDBJ whole genome shotgun (WGS) entry which is preliminary data.</text>
</comment>
<proteinExistence type="predicted"/>
<dbReference type="Proteomes" id="UP000005475">
    <property type="component" value="Unassembled WGS sequence"/>
</dbReference>
<evidence type="ECO:0000313" key="2">
    <source>
        <dbReference type="EMBL" id="EDO12746.1"/>
    </source>
</evidence>
<evidence type="ECO:0000313" key="3">
    <source>
        <dbReference type="Proteomes" id="UP000005475"/>
    </source>
</evidence>
<keyword evidence="1" id="KW-0812">Transmembrane</keyword>
<reference evidence="3" key="2">
    <citation type="submission" date="2007-04" db="EMBL/GenBank/DDBJ databases">
        <title>Draft genome sequence of Bacteroides ovatus (ATCC 8483).</title>
        <authorList>
            <person name="Sudarsanam P."/>
            <person name="Ley R."/>
            <person name="Guruge J."/>
            <person name="Turnbaugh P.J."/>
            <person name="Mahowald M."/>
            <person name="Liep D."/>
            <person name="Gordon J."/>
        </authorList>
    </citation>
    <scope>NUCLEOTIDE SEQUENCE [LARGE SCALE GENOMIC DNA]</scope>
    <source>
        <strain evidence="3">ATCC 8483 / DSM 1896 / JCM 5824 / BCRC 10623 / CCUG 4943 / NCTC 11153</strain>
    </source>
</reference>
<protein>
    <submittedName>
        <fullName evidence="2">Uncharacterized protein</fullName>
    </submittedName>
</protein>
<gene>
    <name evidence="2" type="ORF">BACOVA_01560</name>
</gene>
<accession>A0AAN3AA75</accession>
<name>A0AAN3AA75_BACO1</name>
<sequence length="36" mass="4511">MFYYLYFLNWGNFFIFALFPTACWKIPFFPSYILQT</sequence>
<reference evidence="2 3" key="1">
    <citation type="submission" date="2007-03" db="EMBL/GenBank/DDBJ databases">
        <authorList>
            <person name="Fulton L."/>
            <person name="Clifton S."/>
            <person name="Fulton B."/>
            <person name="Xu J."/>
            <person name="Minx P."/>
            <person name="Pepin K.H."/>
            <person name="Johnson M."/>
            <person name="Thiruvilangam P."/>
            <person name="Bhonagiri V."/>
            <person name="Nash W.E."/>
            <person name="Mardis E.R."/>
            <person name="Wilson R.K."/>
        </authorList>
    </citation>
    <scope>NUCLEOTIDE SEQUENCE [LARGE SCALE GENOMIC DNA]</scope>
    <source>
        <strain evidence="3">ATCC 8483 / DSM 1896 / JCM 5824 / BCRC 10623 / CCUG 4943 / NCTC 11153</strain>
    </source>
</reference>
<organism evidence="2 3">
    <name type="scientific">Bacteroides ovatus (strain ATCC 8483 / DSM 1896 / JCM 5824 / BCRC 10623 / CCUG 4943 / NCTC 11153)</name>
    <dbReference type="NCBI Taxonomy" id="411476"/>
    <lineage>
        <taxon>Bacteria</taxon>
        <taxon>Pseudomonadati</taxon>
        <taxon>Bacteroidota</taxon>
        <taxon>Bacteroidia</taxon>
        <taxon>Bacteroidales</taxon>
        <taxon>Bacteroidaceae</taxon>
        <taxon>Bacteroides</taxon>
    </lineage>
</organism>
<dbReference type="AlphaFoldDB" id="A0AAN3AA75"/>
<keyword evidence="1" id="KW-1133">Transmembrane helix</keyword>
<evidence type="ECO:0000256" key="1">
    <source>
        <dbReference type="SAM" id="Phobius"/>
    </source>
</evidence>
<keyword evidence="1" id="KW-0472">Membrane</keyword>
<feature type="transmembrane region" description="Helical" evidence="1">
    <location>
        <begin position="12"/>
        <end position="34"/>
    </location>
</feature>